<evidence type="ECO:0000313" key="3">
    <source>
        <dbReference type="Proteomes" id="UP000299102"/>
    </source>
</evidence>
<evidence type="ECO:0000256" key="1">
    <source>
        <dbReference type="SAM" id="MobiDB-lite"/>
    </source>
</evidence>
<evidence type="ECO:0000313" key="2">
    <source>
        <dbReference type="EMBL" id="GBP78706.1"/>
    </source>
</evidence>
<dbReference type="AlphaFoldDB" id="A0A4C1YR38"/>
<name>A0A4C1YR38_EUMVA</name>
<proteinExistence type="predicted"/>
<protein>
    <submittedName>
        <fullName evidence="2">Uncharacterized protein</fullName>
    </submittedName>
</protein>
<accession>A0A4C1YR38</accession>
<feature type="region of interest" description="Disordered" evidence="1">
    <location>
        <begin position="175"/>
        <end position="197"/>
    </location>
</feature>
<organism evidence="2 3">
    <name type="scientific">Eumeta variegata</name>
    <name type="common">Bagworm moth</name>
    <name type="synonym">Eumeta japonica</name>
    <dbReference type="NCBI Taxonomy" id="151549"/>
    <lineage>
        <taxon>Eukaryota</taxon>
        <taxon>Metazoa</taxon>
        <taxon>Ecdysozoa</taxon>
        <taxon>Arthropoda</taxon>
        <taxon>Hexapoda</taxon>
        <taxon>Insecta</taxon>
        <taxon>Pterygota</taxon>
        <taxon>Neoptera</taxon>
        <taxon>Endopterygota</taxon>
        <taxon>Lepidoptera</taxon>
        <taxon>Glossata</taxon>
        <taxon>Ditrysia</taxon>
        <taxon>Tineoidea</taxon>
        <taxon>Psychidae</taxon>
        <taxon>Oiketicinae</taxon>
        <taxon>Eumeta</taxon>
    </lineage>
</organism>
<dbReference type="EMBL" id="BGZK01001381">
    <property type="protein sequence ID" value="GBP78706.1"/>
    <property type="molecule type" value="Genomic_DNA"/>
</dbReference>
<reference evidence="2 3" key="1">
    <citation type="journal article" date="2019" name="Commun. Biol.">
        <title>The bagworm genome reveals a unique fibroin gene that provides high tensile strength.</title>
        <authorList>
            <person name="Kono N."/>
            <person name="Nakamura H."/>
            <person name="Ohtoshi R."/>
            <person name="Tomita M."/>
            <person name="Numata K."/>
            <person name="Arakawa K."/>
        </authorList>
    </citation>
    <scope>NUCLEOTIDE SEQUENCE [LARGE SCALE GENOMIC DNA]</scope>
</reference>
<dbReference type="Proteomes" id="UP000299102">
    <property type="component" value="Unassembled WGS sequence"/>
</dbReference>
<sequence length="197" mass="21744">MEKCKGGGVLPYLLTPLAFHPSLRKLTVQGLDSEGRATNRVGVIELCVSKQSRATRRGADVSLRRVRRPLRDARINHLRYETAIEIATRYTVSYRVRTGKRHGRYCQGPATLRCLTCLNLVDRGEVLESSTAIAMTRIRCDGCRCGLKDSSKLLFETRHVIVTLPGSEASGVQLSPLTAKGAPPRRPLSGPYTLRTA</sequence>
<keyword evidence="3" id="KW-1185">Reference proteome</keyword>
<comment type="caution">
    <text evidence="2">The sequence shown here is derived from an EMBL/GenBank/DDBJ whole genome shotgun (WGS) entry which is preliminary data.</text>
</comment>
<gene>
    <name evidence="2" type="ORF">EVAR_90575_1</name>
</gene>